<keyword evidence="6" id="KW-0902">Two-component regulatory system</keyword>
<reference evidence="9 10" key="1">
    <citation type="submission" date="2024-04" db="EMBL/GenBank/DDBJ databases">
        <title>Defined microbial consortia suppress multidrug-resistant proinflammatory Enterobacteriaceae via ecological control.</title>
        <authorList>
            <person name="Furuichi M."/>
            <person name="Kawaguchi T."/>
            <person name="Pust M."/>
            <person name="Yasuma K."/>
            <person name="Plichta D."/>
            <person name="Hasegawa N."/>
            <person name="Ohya T."/>
            <person name="Bhattarai S."/>
            <person name="Sasajima S."/>
            <person name="Aoto Y."/>
            <person name="Tuganbaev T."/>
            <person name="Yaginuma M."/>
            <person name="Ueda M."/>
            <person name="Okahashi N."/>
            <person name="Amafuji K."/>
            <person name="Kiridooshi Y."/>
            <person name="Sugita K."/>
            <person name="Strazar M."/>
            <person name="Skelly A."/>
            <person name="Suda W."/>
            <person name="Hattori M."/>
            <person name="Nakamoto N."/>
            <person name="Caballero S."/>
            <person name="Norman J."/>
            <person name="Olle B."/>
            <person name="Tanoue T."/>
            <person name="Arita M."/>
            <person name="Bucci V."/>
            <person name="Atarashi K."/>
            <person name="Xavier R."/>
            <person name="Honda K."/>
        </authorList>
    </citation>
    <scope>NUCLEOTIDE SEQUENCE [LARGE SCALE GENOMIC DNA]</scope>
    <source>
        <strain evidence="10">k04-0078-D8-1</strain>
    </source>
</reference>
<evidence type="ECO:0000256" key="7">
    <source>
        <dbReference type="SAM" id="Phobius"/>
    </source>
</evidence>
<evidence type="ECO:0000313" key="9">
    <source>
        <dbReference type="EMBL" id="GAA6408375.1"/>
    </source>
</evidence>
<name>A0ABQ0BA83_9FIRM</name>
<dbReference type="CDD" id="cd00082">
    <property type="entry name" value="HisKA"/>
    <property type="match status" value="1"/>
</dbReference>
<dbReference type="PANTHER" id="PTHR43711:SF1">
    <property type="entry name" value="HISTIDINE KINASE 1"/>
    <property type="match status" value="1"/>
</dbReference>
<dbReference type="EC" id="2.7.13.3" evidence="2"/>
<gene>
    <name evidence="9" type="ORF">K040078D81_24920</name>
</gene>
<keyword evidence="7" id="KW-0812">Transmembrane</keyword>
<dbReference type="InterPro" id="IPR003661">
    <property type="entry name" value="HisK_dim/P_dom"/>
</dbReference>
<dbReference type="Proteomes" id="UP001600943">
    <property type="component" value="Unassembled WGS sequence"/>
</dbReference>
<keyword evidence="5 9" id="KW-0418">Kinase</keyword>
<evidence type="ECO:0000256" key="4">
    <source>
        <dbReference type="ARBA" id="ARBA00022679"/>
    </source>
</evidence>
<proteinExistence type="predicted"/>
<dbReference type="Pfam" id="PF02518">
    <property type="entry name" value="HATPase_c"/>
    <property type="match status" value="1"/>
</dbReference>
<dbReference type="InterPro" id="IPR036097">
    <property type="entry name" value="HisK_dim/P_sf"/>
</dbReference>
<evidence type="ECO:0000313" key="10">
    <source>
        <dbReference type="Proteomes" id="UP001600943"/>
    </source>
</evidence>
<dbReference type="PANTHER" id="PTHR43711">
    <property type="entry name" value="TWO-COMPONENT HISTIDINE KINASE"/>
    <property type="match status" value="1"/>
</dbReference>
<keyword evidence="10" id="KW-1185">Reference proteome</keyword>
<feature type="transmembrane region" description="Helical" evidence="7">
    <location>
        <begin position="12"/>
        <end position="35"/>
    </location>
</feature>
<dbReference type="Gene3D" id="3.30.565.10">
    <property type="entry name" value="Histidine kinase-like ATPase, C-terminal domain"/>
    <property type="match status" value="1"/>
</dbReference>
<dbReference type="SUPFAM" id="SSF47384">
    <property type="entry name" value="Homodimeric domain of signal transducing histidine kinase"/>
    <property type="match status" value="1"/>
</dbReference>
<dbReference type="GO" id="GO:0016301">
    <property type="term" value="F:kinase activity"/>
    <property type="evidence" value="ECO:0007669"/>
    <property type="project" value="UniProtKB-KW"/>
</dbReference>
<evidence type="ECO:0000259" key="8">
    <source>
        <dbReference type="PROSITE" id="PS50109"/>
    </source>
</evidence>
<dbReference type="Gene3D" id="1.10.287.130">
    <property type="match status" value="1"/>
</dbReference>
<protein>
    <recommendedName>
        <fullName evidence="2">histidine kinase</fullName>
        <ecNumber evidence="2">2.7.13.3</ecNumber>
    </recommendedName>
</protein>
<dbReference type="SMART" id="SM00387">
    <property type="entry name" value="HATPase_c"/>
    <property type="match status" value="1"/>
</dbReference>
<evidence type="ECO:0000256" key="5">
    <source>
        <dbReference type="ARBA" id="ARBA00022777"/>
    </source>
</evidence>
<evidence type="ECO:0000256" key="6">
    <source>
        <dbReference type="ARBA" id="ARBA00023012"/>
    </source>
</evidence>
<dbReference type="Pfam" id="PF00512">
    <property type="entry name" value="HisKA"/>
    <property type="match status" value="1"/>
</dbReference>
<dbReference type="SUPFAM" id="SSF55874">
    <property type="entry name" value="ATPase domain of HSP90 chaperone/DNA topoisomerase II/histidine kinase"/>
    <property type="match status" value="1"/>
</dbReference>
<dbReference type="EMBL" id="BAABYW010000001">
    <property type="protein sequence ID" value="GAA6408375.1"/>
    <property type="molecule type" value="Genomic_DNA"/>
</dbReference>
<keyword evidence="4" id="KW-0808">Transferase</keyword>
<dbReference type="InterPro" id="IPR004358">
    <property type="entry name" value="Sig_transdc_His_kin-like_C"/>
</dbReference>
<feature type="transmembrane region" description="Helical" evidence="7">
    <location>
        <begin position="169"/>
        <end position="190"/>
    </location>
</feature>
<comment type="caution">
    <text evidence="9">The sequence shown here is derived from an EMBL/GenBank/DDBJ whole genome shotgun (WGS) entry which is preliminary data.</text>
</comment>
<dbReference type="PRINTS" id="PR00344">
    <property type="entry name" value="BCTRLSENSOR"/>
</dbReference>
<dbReference type="InterPro" id="IPR036890">
    <property type="entry name" value="HATPase_C_sf"/>
</dbReference>
<sequence length="470" mass="52915">MKKSGCRTMLHVYLIFFLSLLGTLLAAAILTFWLITVQKPDGTYARSDWPGKISENFKEQIIFIDDSPRVKQTGLELLKKNRIGIQILDASGLELFHYQKPVQAETSYSVASLLTLHRTGTTEKSDTSTFLGTLSHEGKEYSYILYFPVKLSKITMYLNGDHFTGGKSVILPITAVLFLIISISGILYGFRTAKAVKQLTISIREIASRRYLPVRGKGIFPDLYESLDTLYEEIRESDRLQAETDKTREEWIANITHDLKTPLSPVKGYAEILLESQHINEEQCRKYAGIMLKNAAYMETLIDDLKLTYQLTNGMVPMKPKEQNVVRFLKELVIDILNTPEFAHRTIHFEASFETIPYTFDRTLFTRAFRNLILNAFAHGEPDTEVTLSACVSDPVLRILISDNGKGISAQEAEQIFNRYYRGASTEQKPEGTGLGLAIAKDIVELHSGKISVCGSPGAGTTFYIDLPLR</sequence>
<dbReference type="InterPro" id="IPR005467">
    <property type="entry name" value="His_kinase_dom"/>
</dbReference>
<keyword evidence="7" id="KW-1133">Transmembrane helix</keyword>
<keyword evidence="3" id="KW-0597">Phosphoprotein</keyword>
<dbReference type="InterPro" id="IPR003594">
    <property type="entry name" value="HATPase_dom"/>
</dbReference>
<dbReference type="InterPro" id="IPR050736">
    <property type="entry name" value="Sensor_HK_Regulatory"/>
</dbReference>
<dbReference type="CDD" id="cd00075">
    <property type="entry name" value="HATPase"/>
    <property type="match status" value="1"/>
</dbReference>
<accession>A0ABQ0BA83</accession>
<organism evidence="9 10">
    <name type="scientific">Blautia hominis</name>
    <dbReference type="NCBI Taxonomy" id="2025493"/>
    <lineage>
        <taxon>Bacteria</taxon>
        <taxon>Bacillati</taxon>
        <taxon>Bacillota</taxon>
        <taxon>Clostridia</taxon>
        <taxon>Lachnospirales</taxon>
        <taxon>Lachnospiraceae</taxon>
        <taxon>Blautia</taxon>
    </lineage>
</organism>
<dbReference type="SMART" id="SM00388">
    <property type="entry name" value="HisKA"/>
    <property type="match status" value="1"/>
</dbReference>
<dbReference type="RefSeq" id="WP_302416452.1">
    <property type="nucleotide sequence ID" value="NZ_BAABYW010000001.1"/>
</dbReference>
<dbReference type="PROSITE" id="PS50109">
    <property type="entry name" value="HIS_KIN"/>
    <property type="match status" value="1"/>
</dbReference>
<evidence type="ECO:0000256" key="3">
    <source>
        <dbReference type="ARBA" id="ARBA00022553"/>
    </source>
</evidence>
<comment type="catalytic activity">
    <reaction evidence="1">
        <text>ATP + protein L-histidine = ADP + protein N-phospho-L-histidine.</text>
        <dbReference type="EC" id="2.7.13.3"/>
    </reaction>
</comment>
<feature type="domain" description="Histidine kinase" evidence="8">
    <location>
        <begin position="254"/>
        <end position="470"/>
    </location>
</feature>
<evidence type="ECO:0000256" key="1">
    <source>
        <dbReference type="ARBA" id="ARBA00000085"/>
    </source>
</evidence>
<evidence type="ECO:0000256" key="2">
    <source>
        <dbReference type="ARBA" id="ARBA00012438"/>
    </source>
</evidence>
<keyword evidence="7" id="KW-0472">Membrane</keyword>